<evidence type="ECO:0000256" key="1">
    <source>
        <dbReference type="ARBA" id="ARBA00040513"/>
    </source>
</evidence>
<dbReference type="PANTHER" id="PTHR22734:SF2">
    <property type="entry name" value="U3 SMALL NUCLEOLAR RIBONUCLEOPROTEIN PROTEIN IMP4"/>
    <property type="match status" value="1"/>
</dbReference>
<dbReference type="GO" id="GO:0030515">
    <property type="term" value="F:snoRNA binding"/>
    <property type="evidence" value="ECO:0007669"/>
    <property type="project" value="TreeGrafter"/>
</dbReference>
<dbReference type="AlphaFoldDB" id="A0A8H7B855"/>
<dbReference type="GO" id="GO:0034457">
    <property type="term" value="C:Mpp10 complex"/>
    <property type="evidence" value="ECO:0007669"/>
    <property type="project" value="UniProtKB-ARBA"/>
</dbReference>
<keyword evidence="5" id="KW-1185">Reference proteome</keyword>
<keyword evidence="2" id="KW-1133">Transmembrane helix</keyword>
<dbReference type="Proteomes" id="UP000596902">
    <property type="component" value="Unassembled WGS sequence"/>
</dbReference>
<dbReference type="GO" id="GO:0042134">
    <property type="term" value="F:rRNA primary transcript binding"/>
    <property type="evidence" value="ECO:0007669"/>
    <property type="project" value="InterPro"/>
</dbReference>
<dbReference type="EMBL" id="JAAABM010000006">
    <property type="protein sequence ID" value="KAF7676828.1"/>
    <property type="molecule type" value="Genomic_DNA"/>
</dbReference>
<dbReference type="InterPro" id="IPR007109">
    <property type="entry name" value="Brix"/>
</dbReference>
<comment type="caution">
    <text evidence="4">The sequence shown here is derived from an EMBL/GenBank/DDBJ whole genome shotgun (WGS) entry which is preliminary data.</text>
</comment>
<feature type="transmembrane region" description="Helical" evidence="2">
    <location>
        <begin position="12"/>
        <end position="30"/>
    </location>
</feature>
<keyword evidence="2" id="KW-0472">Membrane</keyword>
<dbReference type="SUPFAM" id="SSF52954">
    <property type="entry name" value="Class II aaRS ABD-related"/>
    <property type="match status" value="1"/>
</dbReference>
<name>A0A8H7B855_9PLEO</name>
<dbReference type="FunFam" id="3.40.50.10480:FF:000001">
    <property type="entry name" value="IMP4, U3 small nucleolar ribonucleoprotein"/>
    <property type="match status" value="1"/>
</dbReference>
<feature type="domain" description="Brix" evidence="3">
    <location>
        <begin position="369"/>
        <end position="555"/>
    </location>
</feature>
<evidence type="ECO:0000259" key="3">
    <source>
        <dbReference type="PROSITE" id="PS50833"/>
    </source>
</evidence>
<accession>A0A8H7B855</accession>
<dbReference type="GO" id="GO:0042274">
    <property type="term" value="P:ribosomal small subunit biogenesis"/>
    <property type="evidence" value="ECO:0007669"/>
    <property type="project" value="UniProtKB-ARBA"/>
</dbReference>
<protein>
    <recommendedName>
        <fullName evidence="1">U3 small nucleolar ribonucleoprotein protein IMP4</fullName>
    </recommendedName>
</protein>
<dbReference type="RefSeq" id="XP_038787037.1">
    <property type="nucleotide sequence ID" value="XM_038930087.1"/>
</dbReference>
<dbReference type="Gene3D" id="3.40.50.10480">
    <property type="entry name" value="Probable brix-domain ribosomal biogenesis protein"/>
    <property type="match status" value="1"/>
</dbReference>
<sequence length="578" mass="64361">AVPGDLNNMHLLGSYSIAFLSFVSIAFAAIHPRDFSLAMRSVLTKNEKCYMNPNICAEVMIGDEVNQQLGYDGCQRILNPDKVTGIKMLNCECNLYYSVDSGSCNSGVDDTIDRLGRWIHCISTMHFSAILLGAFAFASAIVASELLNEVGYVTDSEGKVYQLDITGHNNVRVITSERNDGYYIQPTSYHVESAHACNFYSEATRGVGYLIGEFPGPVEADFSSNIWAAFYECWNEDLEPTSPPGVPVRRAHSIGPLLLFVAASRTPTLRLKQISNHTSHTSTMIRKQARERRDYLYRRALTLRDAELASKRAALKASLASGKPLSKDVAEDQTLRQDYKYDESRADRTAEEELGLDDEYAQLSGVVDPRILVTTSRDPSSRLGTFAKEIRLLLPTAIRLNRGNMVLPNLVESAKSGGLSDIVLLHEHRGTPTALTVSHFPHGPTASFSLHNVVLRADIPNASRGTVSESYPHLIFEGFSTKLGQRCVQILKHLFPPREATAKVGNRVVTFKNIEDTIEVRHHVFVKTGFQSVELAEVGPRMSMRLFEIRAGTLDNKEGDVEWHLNQYTRTGRKKEYL</sequence>
<dbReference type="GO" id="GO:0032040">
    <property type="term" value="C:small-subunit processome"/>
    <property type="evidence" value="ECO:0007669"/>
    <property type="project" value="TreeGrafter"/>
</dbReference>
<feature type="non-terminal residue" evidence="4">
    <location>
        <position position="1"/>
    </location>
</feature>
<feature type="transmembrane region" description="Helical" evidence="2">
    <location>
        <begin position="124"/>
        <end position="143"/>
    </location>
</feature>
<dbReference type="SMART" id="SM00879">
    <property type="entry name" value="Brix"/>
    <property type="match status" value="1"/>
</dbReference>
<keyword evidence="2" id="KW-0812">Transmembrane</keyword>
<organism evidence="4 5">
    <name type="scientific">Alternaria burnsii</name>
    <dbReference type="NCBI Taxonomy" id="1187904"/>
    <lineage>
        <taxon>Eukaryota</taxon>
        <taxon>Fungi</taxon>
        <taxon>Dikarya</taxon>
        <taxon>Ascomycota</taxon>
        <taxon>Pezizomycotina</taxon>
        <taxon>Dothideomycetes</taxon>
        <taxon>Pleosporomycetidae</taxon>
        <taxon>Pleosporales</taxon>
        <taxon>Pleosporineae</taxon>
        <taxon>Pleosporaceae</taxon>
        <taxon>Alternaria</taxon>
        <taxon>Alternaria sect. Alternaria</taxon>
    </lineage>
</organism>
<dbReference type="Pfam" id="PF04427">
    <property type="entry name" value="Brix"/>
    <property type="match status" value="1"/>
</dbReference>
<evidence type="ECO:0000256" key="2">
    <source>
        <dbReference type="SAM" id="Phobius"/>
    </source>
</evidence>
<dbReference type="GO" id="GO:0005654">
    <property type="term" value="C:nucleoplasm"/>
    <property type="evidence" value="ECO:0007669"/>
    <property type="project" value="UniProtKB-ARBA"/>
</dbReference>
<dbReference type="PANTHER" id="PTHR22734">
    <property type="entry name" value="U3 SMALL NUCLEOLAR RIBONUCLEOPROTEIN PROTEIN IMP4"/>
    <property type="match status" value="1"/>
</dbReference>
<dbReference type="InterPro" id="IPR044281">
    <property type="entry name" value="IMP4/RPF1"/>
</dbReference>
<evidence type="ECO:0000313" key="4">
    <source>
        <dbReference type="EMBL" id="KAF7676828.1"/>
    </source>
</evidence>
<keyword evidence="4" id="KW-0687">Ribonucleoprotein</keyword>
<dbReference type="GO" id="GO:0006364">
    <property type="term" value="P:rRNA processing"/>
    <property type="evidence" value="ECO:0007669"/>
    <property type="project" value="InterPro"/>
</dbReference>
<dbReference type="PROSITE" id="PS50833">
    <property type="entry name" value="BRIX"/>
    <property type="match status" value="1"/>
</dbReference>
<proteinExistence type="predicted"/>
<evidence type="ECO:0000313" key="5">
    <source>
        <dbReference type="Proteomes" id="UP000596902"/>
    </source>
</evidence>
<reference evidence="4" key="1">
    <citation type="submission" date="2020-01" db="EMBL/GenBank/DDBJ databases">
        <authorList>
            <person name="Feng Z.H.Z."/>
        </authorList>
    </citation>
    <scope>NUCLEOTIDE SEQUENCE</scope>
    <source>
        <strain evidence="4">CBS107.38</strain>
    </source>
</reference>
<gene>
    <name evidence="4" type="ORF">GT037_005040</name>
</gene>
<dbReference type="GeneID" id="62203265"/>
<reference evidence="4" key="2">
    <citation type="submission" date="2020-08" db="EMBL/GenBank/DDBJ databases">
        <title>Draft Genome Sequence of Cumin Blight Pathogen Alternaria burnsii.</title>
        <authorList>
            <person name="Feng Z."/>
        </authorList>
    </citation>
    <scope>NUCLEOTIDE SEQUENCE</scope>
    <source>
        <strain evidence="4">CBS107.38</strain>
    </source>
</reference>